<dbReference type="EMBL" id="SRMP02000034">
    <property type="protein sequence ID" value="MFN0292918.1"/>
    <property type="molecule type" value="Genomic_DNA"/>
</dbReference>
<comment type="caution">
    <text evidence="1">The sequence shown here is derived from an EMBL/GenBank/DDBJ whole genome shotgun (WGS) entry which is preliminary data.</text>
</comment>
<name>A0ABW9JMF6_9SPHI</name>
<gene>
    <name evidence="1" type="ORF">E5L68_016090</name>
</gene>
<evidence type="ECO:0000313" key="2">
    <source>
        <dbReference type="Proteomes" id="UP001517367"/>
    </source>
</evidence>
<dbReference type="RefSeq" id="WP_138728674.1">
    <property type="nucleotide sequence ID" value="NZ_SRMP02000034.1"/>
</dbReference>
<reference evidence="1 2" key="1">
    <citation type="submission" date="2024-12" db="EMBL/GenBank/DDBJ databases">
        <authorList>
            <person name="Hu S."/>
        </authorList>
    </citation>
    <scope>NUCLEOTIDE SEQUENCE [LARGE SCALE GENOMIC DNA]</scope>
    <source>
        <strain evidence="1 2">P-25</strain>
    </source>
</reference>
<sequence>MKHVKNKFLSKVQISTQLVEVLNNIEPTTSHSTVDMDEFTAYGMTDADELITMFTLKDGRNIYRIPEPDFVICLFEAGRQNVIKIPQLRKKLLSELENTHSTVLNTNNFFATCSLGSQSLMNAMEAFINRIIPEDYKYESTTTKATIIQNKQQIERNISFEVKIKQIVPDAIGKNFHIEFPDLYTSIFDLKNVRDDMTHLKSFRKSKAPLSYESVFNKAFKMDYLKALNAVKSYINFYSENLIEPCPCDKDF</sequence>
<accession>A0ABW9JMF6</accession>
<protein>
    <recommendedName>
        <fullName evidence="3">Cthe-2314-like HEPN domain-containing protein</fullName>
    </recommendedName>
</protein>
<evidence type="ECO:0000313" key="1">
    <source>
        <dbReference type="EMBL" id="MFN0292918.1"/>
    </source>
</evidence>
<evidence type="ECO:0008006" key="3">
    <source>
        <dbReference type="Google" id="ProtNLM"/>
    </source>
</evidence>
<keyword evidence="2" id="KW-1185">Reference proteome</keyword>
<dbReference type="Proteomes" id="UP001517367">
    <property type="component" value="Unassembled WGS sequence"/>
</dbReference>
<proteinExistence type="predicted"/>
<organism evidence="1 2">
    <name type="scientific">Pedobacter helvus</name>
    <dbReference type="NCBI Taxonomy" id="2563444"/>
    <lineage>
        <taxon>Bacteria</taxon>
        <taxon>Pseudomonadati</taxon>
        <taxon>Bacteroidota</taxon>
        <taxon>Sphingobacteriia</taxon>
        <taxon>Sphingobacteriales</taxon>
        <taxon>Sphingobacteriaceae</taxon>
        <taxon>Pedobacter</taxon>
    </lineage>
</organism>